<organism evidence="1 2">
    <name type="scientific">Boletus edulis BED1</name>
    <dbReference type="NCBI Taxonomy" id="1328754"/>
    <lineage>
        <taxon>Eukaryota</taxon>
        <taxon>Fungi</taxon>
        <taxon>Dikarya</taxon>
        <taxon>Basidiomycota</taxon>
        <taxon>Agaricomycotina</taxon>
        <taxon>Agaricomycetes</taxon>
        <taxon>Agaricomycetidae</taxon>
        <taxon>Boletales</taxon>
        <taxon>Boletineae</taxon>
        <taxon>Boletaceae</taxon>
        <taxon>Boletoideae</taxon>
        <taxon>Boletus</taxon>
    </lineage>
</organism>
<reference evidence="1" key="1">
    <citation type="submission" date="2019-10" db="EMBL/GenBank/DDBJ databases">
        <authorList>
            <consortium name="DOE Joint Genome Institute"/>
            <person name="Kuo A."/>
            <person name="Miyauchi S."/>
            <person name="Kiss E."/>
            <person name="Drula E."/>
            <person name="Kohler A."/>
            <person name="Sanchez-Garcia M."/>
            <person name="Andreopoulos B."/>
            <person name="Barry K.W."/>
            <person name="Bonito G."/>
            <person name="Buee M."/>
            <person name="Carver A."/>
            <person name="Chen C."/>
            <person name="Cichocki N."/>
            <person name="Clum A."/>
            <person name="Culley D."/>
            <person name="Crous P.W."/>
            <person name="Fauchery L."/>
            <person name="Girlanda M."/>
            <person name="Hayes R."/>
            <person name="Keri Z."/>
            <person name="LaButti K."/>
            <person name="Lipzen A."/>
            <person name="Lombard V."/>
            <person name="Magnuson J."/>
            <person name="Maillard F."/>
            <person name="Morin E."/>
            <person name="Murat C."/>
            <person name="Nolan M."/>
            <person name="Ohm R."/>
            <person name="Pangilinan J."/>
            <person name="Pereira M."/>
            <person name="Perotto S."/>
            <person name="Peter M."/>
            <person name="Riley R."/>
            <person name="Sitrit Y."/>
            <person name="Stielow B."/>
            <person name="Szollosi G."/>
            <person name="Zifcakova L."/>
            <person name="Stursova M."/>
            <person name="Spatafora J.W."/>
            <person name="Tedersoo L."/>
            <person name="Vaario L.-M."/>
            <person name="Yamada A."/>
            <person name="Yan M."/>
            <person name="Wang P."/>
            <person name="Xu J."/>
            <person name="Bruns T."/>
            <person name="Baldrian P."/>
            <person name="Vilgalys R."/>
            <person name="Henrissat B."/>
            <person name="Grigoriev I.V."/>
            <person name="Hibbett D."/>
            <person name="Nagy L.G."/>
            <person name="Martin F.M."/>
        </authorList>
    </citation>
    <scope>NUCLEOTIDE SEQUENCE</scope>
    <source>
        <strain evidence="1">BED1</strain>
    </source>
</reference>
<protein>
    <submittedName>
        <fullName evidence="1">Uncharacterized protein</fullName>
    </submittedName>
</protein>
<evidence type="ECO:0000313" key="2">
    <source>
        <dbReference type="Proteomes" id="UP001194468"/>
    </source>
</evidence>
<dbReference type="EMBL" id="WHUW01000054">
    <property type="protein sequence ID" value="KAF8430993.1"/>
    <property type="molecule type" value="Genomic_DNA"/>
</dbReference>
<keyword evidence="2" id="KW-1185">Reference proteome</keyword>
<reference evidence="1" key="2">
    <citation type="journal article" date="2020" name="Nat. Commun.">
        <title>Large-scale genome sequencing of mycorrhizal fungi provides insights into the early evolution of symbiotic traits.</title>
        <authorList>
            <person name="Miyauchi S."/>
            <person name="Kiss E."/>
            <person name="Kuo A."/>
            <person name="Drula E."/>
            <person name="Kohler A."/>
            <person name="Sanchez-Garcia M."/>
            <person name="Morin E."/>
            <person name="Andreopoulos B."/>
            <person name="Barry K.W."/>
            <person name="Bonito G."/>
            <person name="Buee M."/>
            <person name="Carver A."/>
            <person name="Chen C."/>
            <person name="Cichocki N."/>
            <person name="Clum A."/>
            <person name="Culley D."/>
            <person name="Crous P.W."/>
            <person name="Fauchery L."/>
            <person name="Girlanda M."/>
            <person name="Hayes R.D."/>
            <person name="Keri Z."/>
            <person name="LaButti K."/>
            <person name="Lipzen A."/>
            <person name="Lombard V."/>
            <person name="Magnuson J."/>
            <person name="Maillard F."/>
            <person name="Murat C."/>
            <person name="Nolan M."/>
            <person name="Ohm R.A."/>
            <person name="Pangilinan J."/>
            <person name="Pereira M.F."/>
            <person name="Perotto S."/>
            <person name="Peter M."/>
            <person name="Pfister S."/>
            <person name="Riley R."/>
            <person name="Sitrit Y."/>
            <person name="Stielow J.B."/>
            <person name="Szollosi G."/>
            <person name="Zifcakova L."/>
            <person name="Stursova M."/>
            <person name="Spatafora J.W."/>
            <person name="Tedersoo L."/>
            <person name="Vaario L.M."/>
            <person name="Yamada A."/>
            <person name="Yan M."/>
            <person name="Wang P."/>
            <person name="Xu J."/>
            <person name="Bruns T."/>
            <person name="Baldrian P."/>
            <person name="Vilgalys R."/>
            <person name="Dunand C."/>
            <person name="Henrissat B."/>
            <person name="Grigoriev I.V."/>
            <person name="Hibbett D."/>
            <person name="Nagy L.G."/>
            <person name="Martin F.M."/>
        </authorList>
    </citation>
    <scope>NUCLEOTIDE SEQUENCE</scope>
    <source>
        <strain evidence="1">BED1</strain>
    </source>
</reference>
<gene>
    <name evidence="1" type="ORF">L210DRAFT_3651380</name>
</gene>
<name>A0AAD4BIF4_BOLED</name>
<evidence type="ECO:0000313" key="1">
    <source>
        <dbReference type="EMBL" id="KAF8430993.1"/>
    </source>
</evidence>
<dbReference type="AlphaFoldDB" id="A0AAD4BIF4"/>
<dbReference type="Proteomes" id="UP001194468">
    <property type="component" value="Unassembled WGS sequence"/>
</dbReference>
<accession>A0AAD4BIF4</accession>
<comment type="caution">
    <text evidence="1">The sequence shown here is derived from an EMBL/GenBank/DDBJ whole genome shotgun (WGS) entry which is preliminary data.</text>
</comment>
<proteinExistence type="predicted"/>
<sequence>MPTHWGFGAYGEELSAASPVGALVASFVSPGIPDLEAGIYSELDPQWTDLVKASLHISFRRDSICLARESQQIATIGCSSHPDGARGIVHREYIYVLGVTQHVLDQGFA</sequence>